<dbReference type="Gene3D" id="2.60.20.10">
    <property type="entry name" value="Crystallins"/>
    <property type="match status" value="1"/>
</dbReference>
<dbReference type="HOGENOM" id="CLU_139154_0_0_11"/>
<dbReference type="AlphaFoldDB" id="C7NGH9"/>
<gene>
    <name evidence="2" type="ordered locus">Ksed_10420</name>
</gene>
<evidence type="ECO:0000313" key="3">
    <source>
        <dbReference type="Proteomes" id="UP000006666"/>
    </source>
</evidence>
<accession>C7NGH9</accession>
<dbReference type="eggNOG" id="ENOG5031XWG">
    <property type="taxonomic scope" value="Bacteria"/>
</dbReference>
<dbReference type="EMBL" id="CP001686">
    <property type="protein sequence ID" value="ACV06087.1"/>
    <property type="molecule type" value="Genomic_DNA"/>
</dbReference>
<proteinExistence type="predicted"/>
<feature type="chain" id="PRO_5002981101" evidence="1">
    <location>
        <begin position="25"/>
        <end position="109"/>
    </location>
</feature>
<dbReference type="Proteomes" id="UP000006666">
    <property type="component" value="Chromosome"/>
</dbReference>
<feature type="signal peptide" evidence="1">
    <location>
        <begin position="1"/>
        <end position="24"/>
    </location>
</feature>
<keyword evidence="1" id="KW-0732">Signal</keyword>
<dbReference type="RefSeq" id="WP_015779032.1">
    <property type="nucleotide sequence ID" value="NC_013169.1"/>
</dbReference>
<evidence type="ECO:0000256" key="1">
    <source>
        <dbReference type="SAM" id="SignalP"/>
    </source>
</evidence>
<reference evidence="2 3" key="1">
    <citation type="journal article" date="2009" name="Stand. Genomic Sci.">
        <title>Complete genome sequence of Kytococcus sedentarius type strain (541).</title>
        <authorList>
            <person name="Sims D."/>
            <person name="Brettin T."/>
            <person name="Detter J.C."/>
            <person name="Han C."/>
            <person name="Lapidus A."/>
            <person name="Copeland A."/>
            <person name="Glavina Del Rio T."/>
            <person name="Nolan M."/>
            <person name="Chen F."/>
            <person name="Lucas S."/>
            <person name="Tice H."/>
            <person name="Cheng J.F."/>
            <person name="Bruce D."/>
            <person name="Goodwin L."/>
            <person name="Pitluck S."/>
            <person name="Ovchinnikova G."/>
            <person name="Pati A."/>
            <person name="Ivanova N."/>
            <person name="Mavrommatis K."/>
            <person name="Chen A."/>
            <person name="Palaniappan K."/>
            <person name="D'haeseleer P."/>
            <person name="Chain P."/>
            <person name="Bristow J."/>
            <person name="Eisen J.A."/>
            <person name="Markowitz V."/>
            <person name="Hugenholtz P."/>
            <person name="Schneider S."/>
            <person name="Goker M."/>
            <person name="Pukall R."/>
            <person name="Kyrpides N.C."/>
            <person name="Klenk H.P."/>
        </authorList>
    </citation>
    <scope>NUCLEOTIDE SEQUENCE [LARGE SCALE GENOMIC DNA]</scope>
    <source>
        <strain evidence="3">ATCC 14392 / DSM 20547 / JCM 11482 / CCUG 33030 / NBRC 15357 / NCTC 11040 / CCM 314 / 541</strain>
    </source>
</reference>
<sequence length="109" mass="12008">MLKKLISATVVAAAVVTGPVAASADLKLYKDANYKTFLGSRNTTGWWNMSGVANDELSSMKNETPWIVAFHHDANERGKCWTSGPRTYDPSFSWRDNDEVSSYSLGRGC</sequence>
<name>C7NGH9_KYTSD</name>
<dbReference type="KEGG" id="kse:Ksed_10420"/>
<organism evidence="2 3">
    <name type="scientific">Kytococcus sedentarius (strain ATCC 14392 / DSM 20547 / JCM 11482 / CCUG 33030 / NBRC 15357 / NCTC 11040 / CCM 314 / 541)</name>
    <name type="common">Micrococcus sedentarius</name>
    <dbReference type="NCBI Taxonomy" id="478801"/>
    <lineage>
        <taxon>Bacteria</taxon>
        <taxon>Bacillati</taxon>
        <taxon>Actinomycetota</taxon>
        <taxon>Actinomycetes</taxon>
        <taxon>Micrococcales</taxon>
        <taxon>Kytococcaceae</taxon>
        <taxon>Kytococcus</taxon>
    </lineage>
</organism>
<protein>
    <submittedName>
        <fullName evidence="2">Uncharacterized protein</fullName>
    </submittedName>
</protein>
<keyword evidence="3" id="KW-1185">Reference proteome</keyword>
<dbReference type="STRING" id="478801.Ksed_10420"/>
<evidence type="ECO:0000313" key="2">
    <source>
        <dbReference type="EMBL" id="ACV06087.1"/>
    </source>
</evidence>